<reference evidence="1 2" key="1">
    <citation type="submission" date="2015-09" db="EMBL/GenBank/DDBJ databases">
        <authorList>
            <consortium name="Pathogen Informatics"/>
        </authorList>
    </citation>
    <scope>NUCLEOTIDE SEQUENCE [LARGE SCALE GENOMIC DNA]</scope>
    <source>
        <strain evidence="1 2">2789STDY5834966</strain>
    </source>
</reference>
<accession>A0A173S9G0</accession>
<dbReference type="EMBL" id="CYYC01000006">
    <property type="protein sequence ID" value="CUM86437.1"/>
    <property type="molecule type" value="Genomic_DNA"/>
</dbReference>
<dbReference type="AlphaFoldDB" id="A0A173S9G0"/>
<dbReference type="OrthoDB" id="9815497at2"/>
<gene>
    <name evidence="1" type="ORF">ERS852578_00735</name>
</gene>
<dbReference type="NCBIfam" id="TIGR03309">
    <property type="entry name" value="matur_yqeB"/>
    <property type="match status" value="1"/>
</dbReference>
<evidence type="ECO:0000313" key="2">
    <source>
        <dbReference type="Proteomes" id="UP000095390"/>
    </source>
</evidence>
<organism evidence="1 2">
    <name type="scientific">Anaerobutyricum hallii</name>
    <dbReference type="NCBI Taxonomy" id="39488"/>
    <lineage>
        <taxon>Bacteria</taxon>
        <taxon>Bacillati</taxon>
        <taxon>Bacillota</taxon>
        <taxon>Clostridia</taxon>
        <taxon>Lachnospirales</taxon>
        <taxon>Lachnospiraceae</taxon>
        <taxon>Anaerobutyricum</taxon>
    </lineage>
</organism>
<sequence length="270" mass="29182">MYTFEEWKKNLIIVRGGGDIATGTIYKLYQSRFPVLVLEIANPSCIRRTISFCEAVFDKKVEVEGVTAKRAESLEDAFAIYGQGQIPVMIDENGSMIQEVQPPVVVDAILAKRNLGTKITDAPAVIGVGPGFCAGKDVDAVIETQRGHNLGRVIYEGEAAPNTGIPGMIGGYAKERVIHASATGKLHILRQIGEIVEAGDILADIEGTPVKTLISGVIRGMIREGYDVKKGLKIADVDPRVKEQENCYHISDKARCVAGGVLEAILHLLK</sequence>
<protein>
    <submittedName>
        <fullName evidence="1">Selenium-dependent molybdenum hydroxylase system protein, YqeB family</fullName>
    </submittedName>
</protein>
<dbReference type="InterPro" id="IPR017695">
    <property type="entry name" value="Se-dep_Mo_hydrolase_YqeB"/>
</dbReference>
<name>A0A173S9G0_9FIRM</name>
<dbReference type="Proteomes" id="UP000095390">
    <property type="component" value="Unassembled WGS sequence"/>
</dbReference>
<dbReference type="RefSeq" id="WP_022170611.1">
    <property type="nucleotide sequence ID" value="NZ_CAUDVV010000025.1"/>
</dbReference>
<evidence type="ECO:0000313" key="1">
    <source>
        <dbReference type="EMBL" id="CUM86437.1"/>
    </source>
</evidence>
<proteinExistence type="predicted"/>